<proteinExistence type="predicted"/>
<dbReference type="EMBL" id="JACBAZ010000015">
    <property type="protein sequence ID" value="NWK57559.1"/>
    <property type="molecule type" value="Genomic_DNA"/>
</dbReference>
<protein>
    <submittedName>
        <fullName evidence="1">Uncharacterized protein</fullName>
    </submittedName>
</protein>
<keyword evidence="2" id="KW-1185">Reference proteome</keyword>
<gene>
    <name evidence="1" type="ORF">HW115_18215</name>
</gene>
<dbReference type="AlphaFoldDB" id="A0A851GK83"/>
<sequence length="242" mass="26147">MSACSGPLTSAQRAELSTVRIAPPVIAAQSYSKPTGVSKSGRSADDVGVDTGLAMMEAGADLAVYGDSLGLGLIGVPVALAGGVVAATSWTAGQISDDQEEHQFQQQHQAYLSRLNHQVRFPPLLLVKENRAVIANNRFFSARIRSQSPNAFHCELKHYQLEKVGRNEQQQDVLRASLEIDISLVTGSGKTLFDKQYAGVSTSSYTVYQLINQRKSVERVYAEAVGQAMSDFEKDLAAITQE</sequence>
<dbReference type="Proteomes" id="UP000557872">
    <property type="component" value="Unassembled WGS sequence"/>
</dbReference>
<accession>A0A851GK83</accession>
<name>A0A851GK83_9BACT</name>
<evidence type="ECO:0000313" key="2">
    <source>
        <dbReference type="Proteomes" id="UP000557872"/>
    </source>
</evidence>
<comment type="caution">
    <text evidence="1">The sequence shown here is derived from an EMBL/GenBank/DDBJ whole genome shotgun (WGS) entry which is preliminary data.</text>
</comment>
<reference evidence="1 2" key="1">
    <citation type="submission" date="2020-07" db="EMBL/GenBank/DDBJ databases">
        <title>Roseicoccus Jingziensis gen. nov., sp. nov., isolated from coastal seawater.</title>
        <authorList>
            <person name="Feng X."/>
        </authorList>
    </citation>
    <scope>NUCLEOTIDE SEQUENCE [LARGE SCALE GENOMIC DNA]</scope>
    <source>
        <strain evidence="1 2">N1E253</strain>
    </source>
</reference>
<evidence type="ECO:0000313" key="1">
    <source>
        <dbReference type="EMBL" id="NWK57559.1"/>
    </source>
</evidence>
<organism evidence="1 2">
    <name type="scientific">Oceaniferula marina</name>
    <dbReference type="NCBI Taxonomy" id="2748318"/>
    <lineage>
        <taxon>Bacteria</taxon>
        <taxon>Pseudomonadati</taxon>
        <taxon>Verrucomicrobiota</taxon>
        <taxon>Verrucomicrobiia</taxon>
        <taxon>Verrucomicrobiales</taxon>
        <taxon>Verrucomicrobiaceae</taxon>
        <taxon>Oceaniferula</taxon>
    </lineage>
</organism>